<proteinExistence type="predicted"/>
<evidence type="ECO:0000313" key="1">
    <source>
        <dbReference type="EMBL" id="GAH65478.1"/>
    </source>
</evidence>
<dbReference type="SUPFAM" id="SSF117396">
    <property type="entry name" value="TM1631-like"/>
    <property type="match status" value="1"/>
</dbReference>
<feature type="non-terminal residue" evidence="1">
    <location>
        <position position="1"/>
    </location>
</feature>
<sequence>LEKLIKAKWLEFYASHFTTVELNNSFYRLPSEAAFATWRNSSPANFTFAVKVSRFITHIKRLKNTEEAVETFVTRARILDGKLGPLLYQLPPNMHRNDEVLESFLSTLPRGMKHVFEFRHESWLEENVFEILHRYNVGLCVFDMPSLTCPVVTTADFAYVRFHGSTGLYWSCYSDEELADWAKRLANLAVNLKAVYIYFNNDAEAFAVRNAITLRTYLETEKGTANPCME</sequence>
<dbReference type="EMBL" id="BARU01025357">
    <property type="protein sequence ID" value="GAH65478.1"/>
    <property type="molecule type" value="Genomic_DNA"/>
</dbReference>
<dbReference type="Pfam" id="PF01904">
    <property type="entry name" value="DUF72"/>
    <property type="match status" value="1"/>
</dbReference>
<protein>
    <recommendedName>
        <fullName evidence="2">DUF72 domain-containing protein</fullName>
    </recommendedName>
</protein>
<dbReference type="Gene3D" id="3.20.20.410">
    <property type="entry name" value="Protein of unknown function UPF0759"/>
    <property type="match status" value="1"/>
</dbReference>
<dbReference type="InterPro" id="IPR002763">
    <property type="entry name" value="DUF72"/>
</dbReference>
<evidence type="ECO:0008006" key="2">
    <source>
        <dbReference type="Google" id="ProtNLM"/>
    </source>
</evidence>
<gene>
    <name evidence="1" type="ORF">S03H2_40867</name>
</gene>
<comment type="caution">
    <text evidence="1">The sequence shown here is derived from an EMBL/GenBank/DDBJ whole genome shotgun (WGS) entry which is preliminary data.</text>
</comment>
<organism evidence="1">
    <name type="scientific">marine sediment metagenome</name>
    <dbReference type="NCBI Taxonomy" id="412755"/>
    <lineage>
        <taxon>unclassified sequences</taxon>
        <taxon>metagenomes</taxon>
        <taxon>ecological metagenomes</taxon>
    </lineage>
</organism>
<dbReference type="AlphaFoldDB" id="X1J6V9"/>
<accession>X1J6V9</accession>
<reference evidence="1" key="1">
    <citation type="journal article" date="2014" name="Front. Microbiol.">
        <title>High frequency of phylogenetically diverse reductive dehalogenase-homologous genes in deep subseafloor sedimentary metagenomes.</title>
        <authorList>
            <person name="Kawai M."/>
            <person name="Futagami T."/>
            <person name="Toyoda A."/>
            <person name="Takaki Y."/>
            <person name="Nishi S."/>
            <person name="Hori S."/>
            <person name="Arai W."/>
            <person name="Tsubouchi T."/>
            <person name="Morono Y."/>
            <person name="Uchiyama I."/>
            <person name="Ito T."/>
            <person name="Fujiyama A."/>
            <person name="Inagaki F."/>
            <person name="Takami H."/>
        </authorList>
    </citation>
    <scope>NUCLEOTIDE SEQUENCE</scope>
    <source>
        <strain evidence="1">Expedition CK06-06</strain>
    </source>
</reference>
<name>X1J6V9_9ZZZZ</name>
<dbReference type="PANTHER" id="PTHR30348:SF4">
    <property type="entry name" value="DUF72 DOMAIN-CONTAINING PROTEIN"/>
    <property type="match status" value="1"/>
</dbReference>
<dbReference type="PANTHER" id="PTHR30348">
    <property type="entry name" value="UNCHARACTERIZED PROTEIN YECE"/>
    <property type="match status" value="1"/>
</dbReference>
<dbReference type="InterPro" id="IPR036520">
    <property type="entry name" value="UPF0759_sf"/>
</dbReference>